<dbReference type="Pfam" id="PF00916">
    <property type="entry name" value="Sulfate_transp"/>
    <property type="match status" value="1"/>
</dbReference>
<organism evidence="8 9">
    <name type="scientific">Phialemonium thermophilum</name>
    <dbReference type="NCBI Taxonomy" id="223376"/>
    <lineage>
        <taxon>Eukaryota</taxon>
        <taxon>Fungi</taxon>
        <taxon>Dikarya</taxon>
        <taxon>Ascomycota</taxon>
        <taxon>Pezizomycotina</taxon>
        <taxon>Sordariomycetes</taxon>
        <taxon>Sordariomycetidae</taxon>
        <taxon>Cephalothecales</taxon>
        <taxon>Cephalothecaceae</taxon>
        <taxon>Phialemonium</taxon>
    </lineage>
</organism>
<evidence type="ECO:0000313" key="9">
    <source>
        <dbReference type="Proteomes" id="UP001586593"/>
    </source>
</evidence>
<keyword evidence="2 6" id="KW-0812">Transmembrane</keyword>
<accession>A0ABR3V5E6</accession>
<sequence length="360" mass="39419">MSLPAFGGYGRSKVNKATGGVSPMSSVFLSLLTLVCILFLLPYFYYLPVGSSPPPLLLLLRLPLPVLPLDRSWLLISSILAPPETRPLVHDQRRRLVPDRGVPRRHRLLRPHPRLARAGPHARHRARHHLLLADPGHRHRRRPVAAAGRPPRHPAPHPDPGPHPRHPALRERRGRPGPARVRRGLPHRQDPRAPDLCQHRRAQDPPAPPRAVRHLPGPPGPAAPAPRGGQPQRRLRHPRRHLARRLGRPGARRDRPGLPAARRPRLLQPRAAEGASRVGAHGARGHRRGRGRGEPLRRRRGGGAEADGDGGGRGAERADGGHEPLPVSGACMENGSRPSAGSSFCIGNSLFFLGCLAYVF</sequence>
<evidence type="ECO:0000256" key="1">
    <source>
        <dbReference type="ARBA" id="ARBA00004141"/>
    </source>
</evidence>
<gene>
    <name evidence="8" type="ORF">VTK73DRAFT_4861</name>
</gene>
<reference evidence="8 9" key="1">
    <citation type="journal article" date="2024" name="Commun. Biol.">
        <title>Comparative genomic analysis of thermophilic fungi reveals convergent evolutionary adaptations and gene losses.</title>
        <authorList>
            <person name="Steindorff A.S."/>
            <person name="Aguilar-Pontes M.V."/>
            <person name="Robinson A.J."/>
            <person name="Andreopoulos B."/>
            <person name="LaButti K."/>
            <person name="Kuo A."/>
            <person name="Mondo S."/>
            <person name="Riley R."/>
            <person name="Otillar R."/>
            <person name="Haridas S."/>
            <person name="Lipzen A."/>
            <person name="Grimwood J."/>
            <person name="Schmutz J."/>
            <person name="Clum A."/>
            <person name="Reid I.D."/>
            <person name="Moisan M.C."/>
            <person name="Butler G."/>
            <person name="Nguyen T.T.M."/>
            <person name="Dewar K."/>
            <person name="Conant G."/>
            <person name="Drula E."/>
            <person name="Henrissat B."/>
            <person name="Hansel C."/>
            <person name="Singer S."/>
            <person name="Hutchinson M.I."/>
            <person name="de Vries R.P."/>
            <person name="Natvig D.O."/>
            <person name="Powell A.J."/>
            <person name="Tsang A."/>
            <person name="Grigoriev I.V."/>
        </authorList>
    </citation>
    <scope>NUCLEOTIDE SEQUENCE [LARGE SCALE GENOMIC DNA]</scope>
    <source>
        <strain evidence="8 9">ATCC 24622</strain>
    </source>
</reference>
<keyword evidence="3 6" id="KW-1133">Transmembrane helix</keyword>
<name>A0ABR3V5E6_9PEZI</name>
<dbReference type="Proteomes" id="UP001586593">
    <property type="component" value="Unassembled WGS sequence"/>
</dbReference>
<feature type="compositionally biased region" description="Gly residues" evidence="5">
    <location>
        <begin position="303"/>
        <end position="313"/>
    </location>
</feature>
<feature type="compositionally biased region" description="Basic residues" evidence="5">
    <location>
        <begin position="163"/>
        <end position="186"/>
    </location>
</feature>
<keyword evidence="4 6" id="KW-0472">Membrane</keyword>
<evidence type="ECO:0000256" key="2">
    <source>
        <dbReference type="ARBA" id="ARBA00022692"/>
    </source>
</evidence>
<feature type="region of interest" description="Disordered" evidence="5">
    <location>
        <begin position="91"/>
        <end position="330"/>
    </location>
</feature>
<comment type="subcellular location">
    <subcellularLocation>
        <location evidence="1">Membrane</location>
        <topology evidence="1">Multi-pass membrane protein</topology>
    </subcellularLocation>
</comment>
<feature type="compositionally biased region" description="Low complexity" evidence="5">
    <location>
        <begin position="257"/>
        <end position="281"/>
    </location>
</feature>
<proteinExistence type="predicted"/>
<evidence type="ECO:0000256" key="6">
    <source>
        <dbReference type="SAM" id="Phobius"/>
    </source>
</evidence>
<feature type="domain" description="SLC26A/SulP transporter" evidence="7">
    <location>
        <begin position="2"/>
        <end position="49"/>
    </location>
</feature>
<evidence type="ECO:0000259" key="7">
    <source>
        <dbReference type="Pfam" id="PF00916"/>
    </source>
</evidence>
<feature type="transmembrane region" description="Helical" evidence="6">
    <location>
        <begin position="21"/>
        <end position="46"/>
    </location>
</feature>
<evidence type="ECO:0000256" key="4">
    <source>
        <dbReference type="ARBA" id="ARBA00023136"/>
    </source>
</evidence>
<dbReference type="InterPro" id="IPR011547">
    <property type="entry name" value="SLC26A/SulP_dom"/>
</dbReference>
<evidence type="ECO:0000313" key="8">
    <source>
        <dbReference type="EMBL" id="KAL1836979.1"/>
    </source>
</evidence>
<dbReference type="EMBL" id="JAZHXJ010002731">
    <property type="protein sequence ID" value="KAL1836979.1"/>
    <property type="molecule type" value="Genomic_DNA"/>
</dbReference>
<feature type="compositionally biased region" description="Basic residues" evidence="5">
    <location>
        <begin position="103"/>
        <end position="130"/>
    </location>
</feature>
<keyword evidence="9" id="KW-1185">Reference proteome</keyword>
<feature type="compositionally biased region" description="Basic and acidic residues" evidence="5">
    <location>
        <begin position="91"/>
        <end position="102"/>
    </location>
</feature>
<feature type="compositionally biased region" description="Basic residues" evidence="5">
    <location>
        <begin position="233"/>
        <end position="247"/>
    </location>
</feature>
<evidence type="ECO:0000256" key="3">
    <source>
        <dbReference type="ARBA" id="ARBA00022989"/>
    </source>
</evidence>
<comment type="caution">
    <text evidence="8">The sequence shown here is derived from an EMBL/GenBank/DDBJ whole genome shotgun (WGS) entry which is preliminary data.</text>
</comment>
<evidence type="ECO:0000256" key="5">
    <source>
        <dbReference type="SAM" id="MobiDB-lite"/>
    </source>
</evidence>
<feature type="compositionally biased region" description="Basic and acidic residues" evidence="5">
    <location>
        <begin position="187"/>
        <end position="203"/>
    </location>
</feature>
<protein>
    <recommendedName>
        <fullName evidence="7">SLC26A/SulP transporter domain-containing protein</fullName>
    </recommendedName>
</protein>